<reference evidence="2 3" key="1">
    <citation type="submission" date="2024-06" db="EMBL/GenBank/DDBJ databases">
        <authorList>
            <person name="Bataeva Y.V."/>
            <person name="Grigorian L.N."/>
            <person name="Solomentsev V.I."/>
        </authorList>
    </citation>
    <scope>NUCLEOTIDE SEQUENCE [LARGE SCALE GENOMIC DNA]</scope>
    <source>
        <strain evidence="3">SCPM-O-B-12605 (RCAM04882)</strain>
    </source>
</reference>
<keyword evidence="1" id="KW-0812">Transmembrane</keyword>
<name>A0ABV2A1X8_9ACTN</name>
<dbReference type="Proteomes" id="UP001432401">
    <property type="component" value="Unassembled WGS sequence"/>
</dbReference>
<protein>
    <recommendedName>
        <fullName evidence="4">ABC transporter permease</fullName>
    </recommendedName>
</protein>
<keyword evidence="1" id="KW-0472">Membrane</keyword>
<evidence type="ECO:0000313" key="3">
    <source>
        <dbReference type="Proteomes" id="UP001432401"/>
    </source>
</evidence>
<proteinExistence type="predicted"/>
<accession>A0ABV2A1X8</accession>
<evidence type="ECO:0000313" key="2">
    <source>
        <dbReference type="EMBL" id="MES0837362.1"/>
    </source>
</evidence>
<organism evidence="2 3">
    <name type="scientific">Nocardiopsis tropica</name>
    <dbReference type="NCBI Taxonomy" id="109330"/>
    <lineage>
        <taxon>Bacteria</taxon>
        <taxon>Bacillati</taxon>
        <taxon>Actinomycetota</taxon>
        <taxon>Actinomycetes</taxon>
        <taxon>Streptosporangiales</taxon>
        <taxon>Nocardiopsidaceae</taxon>
        <taxon>Nocardiopsis</taxon>
    </lineage>
</organism>
<evidence type="ECO:0000256" key="1">
    <source>
        <dbReference type="SAM" id="Phobius"/>
    </source>
</evidence>
<comment type="caution">
    <text evidence="2">The sequence shown here is derived from an EMBL/GenBank/DDBJ whole genome shotgun (WGS) entry which is preliminary data.</text>
</comment>
<sequence length="57" mass="6310">MPSGPVTYAEPARTRPHVLSWVERHPVLPARVVVGVLLLFLALFVLVMLLLDVTGYV</sequence>
<keyword evidence="1" id="KW-1133">Transmembrane helix</keyword>
<keyword evidence="3" id="KW-1185">Reference proteome</keyword>
<dbReference type="EMBL" id="JBEQNB010000017">
    <property type="protein sequence ID" value="MES0837362.1"/>
    <property type="molecule type" value="Genomic_DNA"/>
</dbReference>
<evidence type="ECO:0008006" key="4">
    <source>
        <dbReference type="Google" id="ProtNLM"/>
    </source>
</evidence>
<feature type="transmembrane region" description="Helical" evidence="1">
    <location>
        <begin position="28"/>
        <end position="51"/>
    </location>
</feature>
<gene>
    <name evidence="2" type="ORF">ABUK86_26525</name>
</gene>
<dbReference type="RefSeq" id="WP_267944751.1">
    <property type="nucleotide sequence ID" value="NZ_JBEQNA010000016.1"/>
</dbReference>